<keyword evidence="12" id="KW-1185">Reference proteome</keyword>
<evidence type="ECO:0000256" key="9">
    <source>
        <dbReference type="ARBA" id="ARBA00023136"/>
    </source>
</evidence>
<feature type="region of interest" description="Disordered" evidence="10">
    <location>
        <begin position="691"/>
        <end position="735"/>
    </location>
</feature>
<dbReference type="Proteomes" id="UP000094801">
    <property type="component" value="Unassembled WGS sequence"/>
</dbReference>
<evidence type="ECO:0000256" key="4">
    <source>
        <dbReference type="ARBA" id="ARBA00022679"/>
    </source>
</evidence>
<feature type="compositionally biased region" description="Basic and acidic residues" evidence="10">
    <location>
        <begin position="104"/>
        <end position="117"/>
    </location>
</feature>
<protein>
    <submittedName>
        <fullName evidence="11">Glycosyltransferase family 71 protein</fullName>
    </submittedName>
</protein>
<organism evidence="11 12">
    <name type="scientific">[Candida] arabinofermentans NRRL YB-2248</name>
    <dbReference type="NCBI Taxonomy" id="983967"/>
    <lineage>
        <taxon>Eukaryota</taxon>
        <taxon>Fungi</taxon>
        <taxon>Dikarya</taxon>
        <taxon>Ascomycota</taxon>
        <taxon>Saccharomycotina</taxon>
        <taxon>Pichiomycetes</taxon>
        <taxon>Pichiales</taxon>
        <taxon>Pichiaceae</taxon>
        <taxon>Ogataea</taxon>
        <taxon>Ogataea/Candida clade</taxon>
    </lineage>
</organism>
<dbReference type="GO" id="GO:0000139">
    <property type="term" value="C:Golgi membrane"/>
    <property type="evidence" value="ECO:0007669"/>
    <property type="project" value="UniProtKB-SubCell"/>
</dbReference>
<dbReference type="Pfam" id="PF11051">
    <property type="entry name" value="Mannosyl_trans3"/>
    <property type="match status" value="1"/>
</dbReference>
<proteinExistence type="inferred from homology"/>
<keyword evidence="4 11" id="KW-0808">Transferase</keyword>
<dbReference type="EMBL" id="KV453861">
    <property type="protein sequence ID" value="ODV83755.1"/>
    <property type="molecule type" value="Genomic_DNA"/>
</dbReference>
<feature type="compositionally biased region" description="Basic and acidic residues" evidence="10">
    <location>
        <begin position="702"/>
        <end position="713"/>
    </location>
</feature>
<keyword evidence="9" id="KW-0472">Membrane</keyword>
<keyword evidence="6" id="KW-0735">Signal-anchor</keyword>
<dbReference type="PANTHER" id="PTHR31646:SF1">
    <property type="entry name" value="ALPHA-1,2-MANNOSYLTRANSFERASE MNN2"/>
    <property type="match status" value="1"/>
</dbReference>
<dbReference type="InterPro" id="IPR022751">
    <property type="entry name" value="Alpha_mannosyltransferase"/>
</dbReference>
<evidence type="ECO:0000313" key="11">
    <source>
        <dbReference type="EMBL" id="ODV83755.1"/>
    </source>
</evidence>
<evidence type="ECO:0000256" key="1">
    <source>
        <dbReference type="ARBA" id="ARBA00004323"/>
    </source>
</evidence>
<dbReference type="GO" id="GO:0046354">
    <property type="term" value="P:mannan biosynthetic process"/>
    <property type="evidence" value="ECO:0007669"/>
    <property type="project" value="TreeGrafter"/>
</dbReference>
<dbReference type="GO" id="GO:0000026">
    <property type="term" value="F:alpha-1,2-mannosyltransferase activity"/>
    <property type="evidence" value="ECO:0007669"/>
    <property type="project" value="TreeGrafter"/>
</dbReference>
<keyword evidence="5" id="KW-0812">Transmembrane</keyword>
<evidence type="ECO:0000313" key="12">
    <source>
        <dbReference type="Proteomes" id="UP000094801"/>
    </source>
</evidence>
<keyword evidence="7" id="KW-1133">Transmembrane helix</keyword>
<evidence type="ECO:0000256" key="8">
    <source>
        <dbReference type="ARBA" id="ARBA00023034"/>
    </source>
</evidence>
<evidence type="ECO:0000256" key="3">
    <source>
        <dbReference type="ARBA" id="ARBA00009105"/>
    </source>
</evidence>
<dbReference type="InterPro" id="IPR029044">
    <property type="entry name" value="Nucleotide-diphossugar_trans"/>
</dbReference>
<keyword evidence="8" id="KW-0333">Golgi apparatus</keyword>
<evidence type="ECO:0000256" key="2">
    <source>
        <dbReference type="ARBA" id="ARBA00004922"/>
    </source>
</evidence>
<accession>A0A1E4SW83</accession>
<dbReference type="PANTHER" id="PTHR31646">
    <property type="entry name" value="ALPHA-1,2-MANNOSYLTRANSFERASE MNN2"/>
    <property type="match status" value="1"/>
</dbReference>
<feature type="region of interest" description="Disordered" evidence="10">
    <location>
        <begin position="84"/>
        <end position="125"/>
    </location>
</feature>
<comment type="subcellular location">
    <subcellularLocation>
        <location evidence="1">Golgi apparatus membrane</location>
        <topology evidence="1">Single-pass type II membrane protein</topology>
    </subcellularLocation>
</comment>
<gene>
    <name evidence="11" type="ORF">CANARDRAFT_202468</name>
</gene>
<dbReference type="PROSITE" id="PS51257">
    <property type="entry name" value="PROKAR_LIPOPROTEIN"/>
    <property type="match status" value="1"/>
</dbReference>
<dbReference type="AlphaFoldDB" id="A0A1E4SW83"/>
<dbReference type="OrthoDB" id="430354at2759"/>
<sequence length="753" mass="85993">MSFFARNRRAKTLLLSLVLTSCLILYYVTPPSTHTSIIDSFNSKINSYTVGDDNDAAADDDNNSLPTSTPQDIADLKNLYFNPQQSGDIKGGSTGNTKGSKSSSIDESKGQRTDDRSLPLTGNQSPTIDALNKITSEDVLKGDVTFQSYFTEIFELMRKNQLSYPLQERMVLKDGKPFIENVLFFAQTYDRISESDCSQFVKFPSQFVNDLILKHDSVVKGLPNTIPTFYKGNGYVVVGGGKYSWFSLLGIETLRKLGSKLPVEVILPSSQDYEFEYCDQILPSLNARCVEMDRVFGKDTLKKFDVSGYQYKAFALLASSFENAFLLDSDTFPVGNPDPLFESKLYKDYNMITFPDFWRRTTSPLFYKITGQEITKEQVRHLNDFYTDPKFYKTLSQDDPFYNIPYHDRKGTIPDFTTESGEMLINKKIHFKTLLLSLYYNFDGPYGYYPLLSQGGAGEGDKETFVAAAHYYNLPYYQVYKMPDRAYGWYNNEQNYEHSSIVQYDPLTDYEILQKVIKNIEEQSSKENFVYDYDKLFTDSFLPSNSKPLFYHVHDPKMDPFNIVEKKYTFDLEGNKIRNLGNDFPKFNFDLESFIWNVINHYICVKKIEFSHFKNSNWNQLCDTFMNDQLAFLKTSSKQIFNDYSGSTDGEKIDSELNTAVKEIVKESEVEDVAVKEAVAEVLEMLQEKHNAKEAAQQAAETKQETKETKPDVAEVDELTTEDTILDDIPSASEEGLKIEIEKEAGVAEAGEA</sequence>
<reference evidence="12" key="1">
    <citation type="submission" date="2016-04" db="EMBL/GenBank/DDBJ databases">
        <title>Comparative genomics of biotechnologically important yeasts.</title>
        <authorList>
            <consortium name="DOE Joint Genome Institute"/>
            <person name="Riley R."/>
            <person name="Haridas S."/>
            <person name="Wolfe K.H."/>
            <person name="Lopes M.R."/>
            <person name="Hittinger C.T."/>
            <person name="Goker M."/>
            <person name="Salamov A."/>
            <person name="Wisecaver J."/>
            <person name="Long T.M."/>
            <person name="Aerts A.L."/>
            <person name="Barry K."/>
            <person name="Choi C."/>
            <person name="Clum A."/>
            <person name="Coughlan A.Y."/>
            <person name="Deshpande S."/>
            <person name="Douglass A.P."/>
            <person name="Hanson S.J."/>
            <person name="Klenk H.-P."/>
            <person name="Labutti K."/>
            <person name="Lapidus A."/>
            <person name="Lindquist E."/>
            <person name="Lipzen A."/>
            <person name="Meier-Kolthoff J.P."/>
            <person name="Ohm R.A."/>
            <person name="Otillar R.P."/>
            <person name="Pangilinan J."/>
            <person name="Peng Y."/>
            <person name="Rokas A."/>
            <person name="Rosa C.A."/>
            <person name="Scheuner C."/>
            <person name="Sibirny A.A."/>
            <person name="Slot J.C."/>
            <person name="Stielow J.B."/>
            <person name="Sun H."/>
            <person name="Kurtzman C.P."/>
            <person name="Blackwell M."/>
            <person name="Grigoriev I.V."/>
            <person name="Jeffries T.W."/>
        </authorList>
    </citation>
    <scope>NUCLEOTIDE SEQUENCE [LARGE SCALE GENOMIC DNA]</scope>
    <source>
        <strain evidence="12">NRRL YB-2248</strain>
    </source>
</reference>
<evidence type="ECO:0000256" key="10">
    <source>
        <dbReference type="SAM" id="MobiDB-lite"/>
    </source>
</evidence>
<comment type="similarity">
    <text evidence="3">Belongs to the MNN1/MNT family.</text>
</comment>
<evidence type="ECO:0000256" key="6">
    <source>
        <dbReference type="ARBA" id="ARBA00022968"/>
    </source>
</evidence>
<comment type="pathway">
    <text evidence="2">Protein modification; protein glycosylation.</text>
</comment>
<feature type="compositionally biased region" description="Acidic residues" evidence="10">
    <location>
        <begin position="714"/>
        <end position="726"/>
    </location>
</feature>
<evidence type="ECO:0000256" key="7">
    <source>
        <dbReference type="ARBA" id="ARBA00022989"/>
    </source>
</evidence>
<dbReference type="STRING" id="983967.A0A1E4SW83"/>
<dbReference type="SUPFAM" id="SSF53448">
    <property type="entry name" value="Nucleotide-diphospho-sugar transferases"/>
    <property type="match status" value="1"/>
</dbReference>
<evidence type="ECO:0000256" key="5">
    <source>
        <dbReference type="ARBA" id="ARBA00022692"/>
    </source>
</evidence>
<name>A0A1E4SW83_9ASCO</name>